<evidence type="ECO:0000256" key="2">
    <source>
        <dbReference type="ARBA" id="ARBA00023002"/>
    </source>
</evidence>
<dbReference type="PRINTS" id="PR00081">
    <property type="entry name" value="GDHRDH"/>
</dbReference>
<dbReference type="InterPro" id="IPR002347">
    <property type="entry name" value="SDR_fam"/>
</dbReference>
<evidence type="ECO:0000256" key="1">
    <source>
        <dbReference type="ARBA" id="ARBA00006484"/>
    </source>
</evidence>
<reference evidence="3 4" key="1">
    <citation type="submission" date="2020-08" db="EMBL/GenBank/DDBJ databases">
        <title>Genomic Encyclopedia of Type Strains, Phase IV (KMG-IV): sequencing the most valuable type-strain genomes for metagenomic binning, comparative biology and taxonomic classification.</title>
        <authorList>
            <person name="Goeker M."/>
        </authorList>
    </citation>
    <scope>NUCLEOTIDE SEQUENCE [LARGE SCALE GENOMIC DNA]</scope>
    <source>
        <strain evidence="3 4">DSM 17507</strain>
    </source>
</reference>
<dbReference type="Proteomes" id="UP000538566">
    <property type="component" value="Unassembled WGS sequence"/>
</dbReference>
<dbReference type="SUPFAM" id="SSF51735">
    <property type="entry name" value="NAD(P)-binding Rossmann-fold domains"/>
    <property type="match status" value="1"/>
</dbReference>
<keyword evidence="4" id="KW-1185">Reference proteome</keyword>
<evidence type="ECO:0000313" key="3">
    <source>
        <dbReference type="EMBL" id="MBB4615435.1"/>
    </source>
</evidence>
<dbReference type="EMBL" id="JACHOA010000008">
    <property type="protein sequence ID" value="MBB4615435.1"/>
    <property type="molecule type" value="Genomic_DNA"/>
</dbReference>
<proteinExistence type="inferred from homology"/>
<dbReference type="Pfam" id="PF00106">
    <property type="entry name" value="adh_short"/>
    <property type="match status" value="1"/>
</dbReference>
<dbReference type="PANTHER" id="PTHR43669">
    <property type="entry name" value="5-KETO-D-GLUCONATE 5-REDUCTASE"/>
    <property type="match status" value="1"/>
</dbReference>
<sequence>MTDLSGKRAVVTGAASGIGRAIAAELAGRGAQVLLADVNQPLLGETAAQIGGGVLWQVCDVSDHAAVEALAERARSEMGGADLVFANAGVIASGPLLKMKPAEVDWILGVNLRGAWSTLAVFGTMLAEQIEGGRLCVTGSEHSFGLQHAGAGIYTASKHAVLGLADVLRAELPTNVSISVLCPGLVASGLGQGRRPEGIALPGGNPEFVAAMQARAMSAGPVARATVEGTIKGEFLIVTHPHAVKAAERRHAEVAAAFAAQAPYSGEAERYSVPRIMAEVSAELKAKRSS</sequence>
<evidence type="ECO:0000313" key="4">
    <source>
        <dbReference type="Proteomes" id="UP000538566"/>
    </source>
</evidence>
<organism evidence="3 4">
    <name type="scientific">Novosphingobium taihuense</name>
    <dbReference type="NCBI Taxonomy" id="260085"/>
    <lineage>
        <taxon>Bacteria</taxon>
        <taxon>Pseudomonadati</taxon>
        <taxon>Pseudomonadota</taxon>
        <taxon>Alphaproteobacteria</taxon>
        <taxon>Sphingomonadales</taxon>
        <taxon>Sphingomonadaceae</taxon>
        <taxon>Novosphingobium</taxon>
    </lineage>
</organism>
<dbReference type="PANTHER" id="PTHR43669:SF3">
    <property type="entry name" value="ALCOHOL DEHYDROGENASE, PUTATIVE (AFU_ORTHOLOGUE AFUA_3G03445)-RELATED"/>
    <property type="match status" value="1"/>
</dbReference>
<gene>
    <name evidence="3" type="ORF">GGR37_003731</name>
</gene>
<dbReference type="CDD" id="cd05233">
    <property type="entry name" value="SDR_c"/>
    <property type="match status" value="1"/>
</dbReference>
<dbReference type="InterPro" id="IPR036291">
    <property type="entry name" value="NAD(P)-bd_dom_sf"/>
</dbReference>
<comment type="similarity">
    <text evidence="1">Belongs to the short-chain dehydrogenases/reductases (SDR) family.</text>
</comment>
<protein>
    <submittedName>
        <fullName evidence="3">NAD(P)-dependent dehydrogenase (Short-subunit alcohol dehydrogenase family)</fullName>
    </submittedName>
</protein>
<name>A0A7W7AFS1_9SPHN</name>
<dbReference type="GO" id="GO:0016491">
    <property type="term" value="F:oxidoreductase activity"/>
    <property type="evidence" value="ECO:0007669"/>
    <property type="project" value="UniProtKB-KW"/>
</dbReference>
<dbReference type="OrthoDB" id="7191281at2"/>
<dbReference type="RefSeq" id="WP_144907323.1">
    <property type="nucleotide sequence ID" value="NZ_JACHOA010000008.1"/>
</dbReference>
<keyword evidence="2" id="KW-0560">Oxidoreductase</keyword>
<accession>A0A7W7AFS1</accession>
<dbReference type="Gene3D" id="3.40.50.720">
    <property type="entry name" value="NAD(P)-binding Rossmann-like Domain"/>
    <property type="match status" value="1"/>
</dbReference>
<comment type="caution">
    <text evidence="3">The sequence shown here is derived from an EMBL/GenBank/DDBJ whole genome shotgun (WGS) entry which is preliminary data.</text>
</comment>
<dbReference type="AlphaFoldDB" id="A0A7W7AFS1"/>